<feature type="compositionally biased region" description="Polar residues" evidence="1">
    <location>
        <begin position="93"/>
        <end position="110"/>
    </location>
</feature>
<name>A0ABR3AYR3_PHYBL</name>
<comment type="caution">
    <text evidence="2">The sequence shown here is derived from an EMBL/GenBank/DDBJ whole genome shotgun (WGS) entry which is preliminary data.</text>
</comment>
<evidence type="ECO:0000313" key="3">
    <source>
        <dbReference type="Proteomes" id="UP001448207"/>
    </source>
</evidence>
<evidence type="ECO:0000256" key="1">
    <source>
        <dbReference type="SAM" id="MobiDB-lite"/>
    </source>
</evidence>
<organism evidence="2 3">
    <name type="scientific">Phycomyces blakesleeanus</name>
    <dbReference type="NCBI Taxonomy" id="4837"/>
    <lineage>
        <taxon>Eukaryota</taxon>
        <taxon>Fungi</taxon>
        <taxon>Fungi incertae sedis</taxon>
        <taxon>Mucoromycota</taxon>
        <taxon>Mucoromycotina</taxon>
        <taxon>Mucoromycetes</taxon>
        <taxon>Mucorales</taxon>
        <taxon>Phycomycetaceae</taxon>
        <taxon>Phycomyces</taxon>
    </lineage>
</organism>
<accession>A0ABR3AYR3</accession>
<evidence type="ECO:0000313" key="2">
    <source>
        <dbReference type="EMBL" id="KAL0085281.1"/>
    </source>
</evidence>
<feature type="compositionally biased region" description="Basic and acidic residues" evidence="1">
    <location>
        <begin position="141"/>
        <end position="155"/>
    </location>
</feature>
<reference evidence="2 3" key="1">
    <citation type="submission" date="2024-04" db="EMBL/GenBank/DDBJ databases">
        <title>Symmetric and asymmetric DNA N6-adenine methylation regulates different biological responses in Mucorales.</title>
        <authorList>
            <consortium name="Lawrence Berkeley National Laboratory"/>
            <person name="Lax C."/>
            <person name="Mondo S.J."/>
            <person name="Osorio-Concepcion M."/>
            <person name="Muszewska A."/>
            <person name="Corrochano-Luque M."/>
            <person name="Gutierrez G."/>
            <person name="Riley R."/>
            <person name="Lipzen A."/>
            <person name="Guo J."/>
            <person name="Hundley H."/>
            <person name="Amirebrahimi M."/>
            <person name="Ng V."/>
            <person name="Lorenzo-Gutierrez D."/>
            <person name="Binder U."/>
            <person name="Yang J."/>
            <person name="Song Y."/>
            <person name="Canovas D."/>
            <person name="Navarro E."/>
            <person name="Freitag M."/>
            <person name="Gabaldon T."/>
            <person name="Grigoriev I.V."/>
            <person name="Corrochano L.M."/>
            <person name="Nicolas F.E."/>
            <person name="Garre V."/>
        </authorList>
    </citation>
    <scope>NUCLEOTIDE SEQUENCE [LARGE SCALE GENOMIC DNA]</scope>
    <source>
        <strain evidence="2 3">L51</strain>
    </source>
</reference>
<dbReference type="Proteomes" id="UP001448207">
    <property type="component" value="Unassembled WGS sequence"/>
</dbReference>
<dbReference type="EMBL" id="JBCLYO010000011">
    <property type="protein sequence ID" value="KAL0085281.1"/>
    <property type="molecule type" value="Genomic_DNA"/>
</dbReference>
<keyword evidence="3" id="KW-1185">Reference proteome</keyword>
<proteinExistence type="predicted"/>
<protein>
    <submittedName>
        <fullName evidence="2">Uncharacterized protein</fullName>
    </submittedName>
</protein>
<feature type="compositionally biased region" description="Low complexity" evidence="1">
    <location>
        <begin position="51"/>
        <end position="70"/>
    </location>
</feature>
<gene>
    <name evidence="2" type="ORF">J3Q64DRAFT_1120825</name>
</gene>
<sequence length="217" mass="23326">MSSSERTAPHFPNQPITLGSSPTRPALVPSGFSESSIKPSSEPLDINNNKPLLDLPSFSPYPSSYPNTPLTQKDDPLNISRIPSPLSLKPSMANLSINSESSIDALSSSGRLVPGAQARHNGQQQQQQLLSTSVPKLSPRSRPESPEDGIRDRPMSRARSHSDQTTVREQLTIDPKPNHPTALSVPGTASISTIELQPSLSLKPTLMSTSPLARRVS</sequence>
<feature type="compositionally biased region" description="Polar residues" evidence="1">
    <location>
        <begin position="14"/>
        <end position="23"/>
    </location>
</feature>
<feature type="region of interest" description="Disordered" evidence="1">
    <location>
        <begin position="1"/>
        <end position="187"/>
    </location>
</feature>